<dbReference type="PANTHER" id="PTHR43424">
    <property type="entry name" value="LOCUS PUTATIVE PROTEIN 1-RELATED"/>
    <property type="match status" value="1"/>
</dbReference>
<dbReference type="Proteomes" id="UP000245919">
    <property type="component" value="Chromosome"/>
</dbReference>
<dbReference type="EMBL" id="LKLU01000084">
    <property type="protein sequence ID" value="KSU20548.1"/>
    <property type="molecule type" value="Genomic_DNA"/>
</dbReference>
<accession>A0A0A7SZ53</accession>
<dbReference type="EMBL" id="CP028160">
    <property type="protein sequence ID" value="AWN64833.1"/>
    <property type="molecule type" value="Genomic_DNA"/>
</dbReference>
<dbReference type="AlphaFoldDB" id="A0A0A7SZ53"/>
<evidence type="ECO:0000313" key="6">
    <source>
        <dbReference type="EMBL" id="AWN64833.1"/>
    </source>
</evidence>
<dbReference type="InterPro" id="IPR002797">
    <property type="entry name" value="Polysacc_synth"/>
</dbReference>
<feature type="transmembrane region" description="Helical" evidence="5">
    <location>
        <begin position="164"/>
        <end position="186"/>
    </location>
</feature>
<protein>
    <submittedName>
        <fullName evidence="6">Flippase</fullName>
    </submittedName>
    <submittedName>
        <fullName evidence="7">Membrane protein involved in the export of O-antigen teichoic acid lipoteichoic acid</fullName>
    </submittedName>
</protein>
<feature type="transmembrane region" description="Helical" evidence="5">
    <location>
        <begin position="290"/>
        <end position="312"/>
    </location>
</feature>
<evidence type="ECO:0000313" key="7">
    <source>
        <dbReference type="EMBL" id="KSU20548.1"/>
    </source>
</evidence>
<feature type="transmembrane region" description="Helical" evidence="5">
    <location>
        <begin position="318"/>
        <end position="340"/>
    </location>
</feature>
<dbReference type="GO" id="GO:0016020">
    <property type="term" value="C:membrane"/>
    <property type="evidence" value="ECO:0007669"/>
    <property type="project" value="UniProtKB-SubCell"/>
</dbReference>
<evidence type="ECO:0000256" key="4">
    <source>
        <dbReference type="ARBA" id="ARBA00023136"/>
    </source>
</evidence>
<dbReference type="GeneID" id="89632358"/>
<feature type="transmembrane region" description="Helical" evidence="5">
    <location>
        <begin position="439"/>
        <end position="457"/>
    </location>
</feature>
<evidence type="ECO:0000256" key="2">
    <source>
        <dbReference type="ARBA" id="ARBA00022692"/>
    </source>
</evidence>
<evidence type="ECO:0000256" key="1">
    <source>
        <dbReference type="ARBA" id="ARBA00004141"/>
    </source>
</evidence>
<dbReference type="Pfam" id="PF01943">
    <property type="entry name" value="Polysacc_synt"/>
    <property type="match status" value="1"/>
</dbReference>
<feature type="transmembrane region" description="Helical" evidence="5">
    <location>
        <begin position="83"/>
        <end position="104"/>
    </location>
</feature>
<reference evidence="6 9" key="3">
    <citation type="submission" date="2018-03" db="EMBL/GenBank/DDBJ databases">
        <title>Genome sequence of Lactococcus lactis strain 14B4 from almond drupe.</title>
        <authorList>
            <person name="Tran T.D."/>
            <person name="McGarvey J.A."/>
            <person name="Huynh S."/>
            <person name="Parker C.T."/>
        </authorList>
    </citation>
    <scope>NUCLEOTIDE SEQUENCE [LARGE SCALE GENOMIC DNA]</scope>
    <source>
        <strain evidence="6 9">14B4</strain>
    </source>
</reference>
<dbReference type="PATRIC" id="fig|1360.114.peg.964"/>
<keyword evidence="4 5" id="KW-0472">Membrane</keyword>
<organism evidence="7 8">
    <name type="scientific">Lactococcus lactis subsp. lactis</name>
    <name type="common">Streptococcus lactis</name>
    <dbReference type="NCBI Taxonomy" id="1360"/>
    <lineage>
        <taxon>Bacteria</taxon>
        <taxon>Bacillati</taxon>
        <taxon>Bacillota</taxon>
        <taxon>Bacilli</taxon>
        <taxon>Lactobacillales</taxon>
        <taxon>Streptococcaceae</taxon>
        <taxon>Lactococcus</taxon>
    </lineage>
</organism>
<reference evidence="7" key="2">
    <citation type="journal article" date="2017" name="Genome Announc.">
        <title>Draft Genome Sequences of 24 Lactococcus lactis Strains.</title>
        <authorList>
            <person name="Backus L."/>
            <person name="Wels M."/>
            <person name="Boekhorst J."/>
            <person name="Dijkstra A.R."/>
            <person name="Beerthuyzen M."/>
            <person name="Kelly W.J."/>
            <person name="Siezen R.J."/>
            <person name="van Hijum S.A."/>
            <person name="Bachmann H."/>
        </authorList>
    </citation>
    <scope>NUCLEOTIDE SEQUENCE</scope>
    <source>
        <strain evidence="7">M20</strain>
    </source>
</reference>
<evidence type="ECO:0000256" key="3">
    <source>
        <dbReference type="ARBA" id="ARBA00022989"/>
    </source>
</evidence>
<comment type="subcellular location">
    <subcellularLocation>
        <location evidence="1">Membrane</location>
        <topology evidence="1">Multi-pass membrane protein</topology>
    </subcellularLocation>
</comment>
<dbReference type="Proteomes" id="UP000053719">
    <property type="component" value="Unassembled WGS sequence"/>
</dbReference>
<reference evidence="8" key="1">
    <citation type="submission" date="2015-10" db="EMBL/GenBank/DDBJ databases">
        <title>Draft Genome Sequences of 11 Lactococcus lactis subspecies cremoris strains.</title>
        <authorList>
            <person name="Wels M."/>
            <person name="Backus L."/>
            <person name="Boekhorst J."/>
            <person name="Dijkstra A."/>
            <person name="Beerthuizen M."/>
            <person name="Kelly W."/>
            <person name="Siezen R."/>
            <person name="Bachmann H."/>
            <person name="Van Hijum S."/>
        </authorList>
    </citation>
    <scope>NUCLEOTIDE SEQUENCE [LARGE SCALE GENOMIC DNA]</scope>
    <source>
        <strain evidence="8">M20</strain>
    </source>
</reference>
<keyword evidence="2 5" id="KW-0812">Transmembrane</keyword>
<feature type="transmembrane region" description="Helical" evidence="5">
    <location>
        <begin position="408"/>
        <end position="427"/>
    </location>
</feature>
<feature type="transmembrane region" description="Helical" evidence="5">
    <location>
        <begin position="243"/>
        <end position="269"/>
    </location>
</feature>
<sequence length="475" mass="53408">MKLIKNMMYNTVYQVLILILPLITAPYVSRTLGTTGVGIYSSTAAWLGYFVLAGGLGITLYGNREIAYHQKDKEARSRIFYELLSLKFITVAVALVAYLIFIFFQNKWEIYFLLQGITLVAVAFDVSWFFMGLENFKVIVVRNTIIRLLLTVAIFVFVRTPNDLWLYILLLALSTLIGNITVWPFLRRELMKIPVRSLNIFQHLRPVTMLLLPQVSITIYTSLNKNLLQIFSGLDSVAYFTQTYMIIILGATLVSSFNSAFLPHLSGLFSSGESEKVKPLILKSIDLGNCISILCISGIIGVSQTFAVFYFGKNFAPVGSLLAVGSLTIFFLALTNALSTQYLLAAKKMHEYMMSTVVGLIVNVLFNLTLIPILGTMGAIIATILTEVSVATYILWKLRDLFTVKEVFHGLWKYIIGGAFVFVFLDFVNKNFPISILNYLIQTIIAVLIYIITLYILRAPANSLVSPYIKKIIKR</sequence>
<feature type="transmembrane region" description="Helical" evidence="5">
    <location>
        <begin position="43"/>
        <end position="62"/>
    </location>
</feature>
<evidence type="ECO:0000256" key="5">
    <source>
        <dbReference type="SAM" id="Phobius"/>
    </source>
</evidence>
<proteinExistence type="predicted"/>
<feature type="transmembrane region" description="Helical" evidence="5">
    <location>
        <begin position="207"/>
        <end position="223"/>
    </location>
</feature>
<gene>
    <name evidence="6" type="ORF">LL14B4_00945</name>
    <name evidence="7" type="ORF">M20_1406</name>
</gene>
<dbReference type="RefSeq" id="WP_023190018.1">
    <property type="nucleotide sequence ID" value="NZ_CP010050.1"/>
</dbReference>
<keyword evidence="3 5" id="KW-1133">Transmembrane helix</keyword>
<evidence type="ECO:0000313" key="8">
    <source>
        <dbReference type="Proteomes" id="UP000053719"/>
    </source>
</evidence>
<evidence type="ECO:0000313" key="9">
    <source>
        <dbReference type="Proteomes" id="UP000245919"/>
    </source>
</evidence>
<feature type="transmembrane region" description="Helical" evidence="5">
    <location>
        <begin position="110"/>
        <end position="131"/>
    </location>
</feature>
<name>A0A0A7SZ53_LACLL</name>
<dbReference type="InterPro" id="IPR052556">
    <property type="entry name" value="PolySynth_Transporter"/>
</dbReference>
<dbReference type="PANTHER" id="PTHR43424:SF1">
    <property type="entry name" value="LOCUS PUTATIVE PROTEIN 1-RELATED"/>
    <property type="match status" value="1"/>
</dbReference>
<feature type="transmembrane region" description="Helical" evidence="5">
    <location>
        <begin position="138"/>
        <end position="158"/>
    </location>
</feature>